<feature type="transmembrane region" description="Helical" evidence="2">
    <location>
        <begin position="161"/>
        <end position="179"/>
    </location>
</feature>
<feature type="compositionally biased region" description="Basic residues" evidence="1">
    <location>
        <begin position="111"/>
        <end position="122"/>
    </location>
</feature>
<feature type="domain" description="Endonuclease/exonuclease/phosphatase" evidence="3">
    <location>
        <begin position="234"/>
        <end position="446"/>
    </location>
</feature>
<sequence>MAQQPSDNARRPSDDTARQWEPISDDDWAVSEGASAGGIATGSAAHTAPTDSDDWGTPERTVVRPHVVDRARENMGDTAPRARVLHRQRPVTQRASVTEDAPEPFEEPPRKRPPRPSRPRSRARHGCLSFVLWIVVAGAVALLSLRYLPSELATGRAVPELVSFVPLMLIPLLLCLILAALWHRRVLLVACAITLAVTLWWHRGYFLPTARVSNSATATVQTAASTDDDTMRIMTLNTRNGSASAEEVVSLVRSQNVEVLCLQELSADFIAQLQDAGLSEVLPYYVISDAASTVNNGGRNGIWTLAPMSDTSGNLLSIDTSSMPAASISVGGRTLRVVSVHPNSPVRGAQDLWDEGLSVIGSLSDYDHAYLIMGDFNSTWDHARFRELLGTSFVDAGEQSGEGFHMTYPSYGAFPSLIEIDHIVYAKDANVVVSDLETVKVTGSDHQALLGTLEVR</sequence>
<feature type="transmembrane region" description="Helical" evidence="2">
    <location>
        <begin position="186"/>
        <end position="202"/>
    </location>
</feature>
<evidence type="ECO:0000259" key="3">
    <source>
        <dbReference type="Pfam" id="PF03372"/>
    </source>
</evidence>
<dbReference type="InterPro" id="IPR036691">
    <property type="entry name" value="Endo/exonu/phosph_ase_sf"/>
</dbReference>
<keyword evidence="5" id="KW-1185">Reference proteome</keyword>
<keyword evidence="2" id="KW-1133">Transmembrane helix</keyword>
<keyword evidence="4" id="KW-0255">Endonuclease</keyword>
<feature type="compositionally biased region" description="Basic and acidic residues" evidence="1">
    <location>
        <begin position="8"/>
        <end position="18"/>
    </location>
</feature>
<keyword evidence="4" id="KW-0269">Exonuclease</keyword>
<keyword evidence="4" id="KW-0378">Hydrolase</keyword>
<accession>A0A7S7M8M5</accession>
<keyword evidence="2" id="KW-0472">Membrane</keyword>
<feature type="region of interest" description="Disordered" evidence="1">
    <location>
        <begin position="1"/>
        <end position="122"/>
    </location>
</feature>
<organism evidence="4 5">
    <name type="scientific">Thermophilibacter immobilis</name>
    <dbReference type="NCBI Taxonomy" id="2779519"/>
    <lineage>
        <taxon>Bacteria</taxon>
        <taxon>Bacillati</taxon>
        <taxon>Actinomycetota</taxon>
        <taxon>Coriobacteriia</taxon>
        <taxon>Coriobacteriales</taxon>
        <taxon>Atopobiaceae</taxon>
        <taxon>Thermophilibacter</taxon>
    </lineage>
</organism>
<dbReference type="GO" id="GO:0004527">
    <property type="term" value="F:exonuclease activity"/>
    <property type="evidence" value="ECO:0007669"/>
    <property type="project" value="UniProtKB-KW"/>
</dbReference>
<feature type="transmembrane region" description="Helical" evidence="2">
    <location>
        <begin position="127"/>
        <end position="149"/>
    </location>
</feature>
<dbReference type="SUPFAM" id="SSF56219">
    <property type="entry name" value="DNase I-like"/>
    <property type="match status" value="1"/>
</dbReference>
<dbReference type="GO" id="GO:0004519">
    <property type="term" value="F:endonuclease activity"/>
    <property type="evidence" value="ECO:0007669"/>
    <property type="project" value="UniProtKB-KW"/>
</dbReference>
<evidence type="ECO:0000256" key="1">
    <source>
        <dbReference type="SAM" id="MobiDB-lite"/>
    </source>
</evidence>
<dbReference type="KEGG" id="tio:INP52_00280"/>
<dbReference type="EMBL" id="CP063767">
    <property type="protein sequence ID" value="QOY60701.1"/>
    <property type="molecule type" value="Genomic_DNA"/>
</dbReference>
<evidence type="ECO:0000256" key="2">
    <source>
        <dbReference type="SAM" id="Phobius"/>
    </source>
</evidence>
<dbReference type="RefSeq" id="WP_194371405.1">
    <property type="nucleotide sequence ID" value="NZ_CP063767.1"/>
</dbReference>
<keyword evidence="2" id="KW-0812">Transmembrane</keyword>
<dbReference type="Pfam" id="PF03372">
    <property type="entry name" value="Exo_endo_phos"/>
    <property type="match status" value="1"/>
</dbReference>
<evidence type="ECO:0000313" key="5">
    <source>
        <dbReference type="Proteomes" id="UP000593735"/>
    </source>
</evidence>
<reference evidence="4 5" key="1">
    <citation type="submission" date="2020-10" db="EMBL/GenBank/DDBJ databases">
        <title>Olsenella immobilis sp.nov., isolated from the mud in a fermentation cellar used for the production of Chinese strong-flavoured liquor.</title>
        <authorList>
            <person name="Lu L."/>
        </authorList>
    </citation>
    <scope>NUCLEOTIDE SEQUENCE [LARGE SCALE GENOMIC DNA]</scope>
    <source>
        <strain evidence="4 5">LZLJ-2</strain>
    </source>
</reference>
<feature type="compositionally biased region" description="Basic and acidic residues" evidence="1">
    <location>
        <begin position="66"/>
        <end position="75"/>
    </location>
</feature>
<proteinExistence type="predicted"/>
<evidence type="ECO:0000313" key="4">
    <source>
        <dbReference type="EMBL" id="QOY60701.1"/>
    </source>
</evidence>
<gene>
    <name evidence="4" type="ORF">INP52_00280</name>
</gene>
<dbReference type="AlphaFoldDB" id="A0A7S7M8M5"/>
<name>A0A7S7M8M5_9ACTN</name>
<dbReference type="Proteomes" id="UP000593735">
    <property type="component" value="Chromosome"/>
</dbReference>
<keyword evidence="4" id="KW-0540">Nuclease</keyword>
<protein>
    <submittedName>
        <fullName evidence="4">Endonuclease/exonuclease/phosphatase family protein</fullName>
    </submittedName>
</protein>
<dbReference type="Gene3D" id="3.60.10.10">
    <property type="entry name" value="Endonuclease/exonuclease/phosphatase"/>
    <property type="match status" value="1"/>
</dbReference>
<dbReference type="InterPro" id="IPR005135">
    <property type="entry name" value="Endo/exonuclease/phosphatase"/>
</dbReference>